<reference evidence="3" key="1">
    <citation type="submission" date="2016-06" db="UniProtKB">
        <authorList>
            <consortium name="WormBaseParasite"/>
        </authorList>
    </citation>
    <scope>IDENTIFICATION</scope>
</reference>
<evidence type="ECO:0000313" key="3">
    <source>
        <dbReference type="WBParaSite" id="ECPE_0000317901-mRNA-1"/>
    </source>
</evidence>
<proteinExistence type="predicted"/>
<protein>
    <submittedName>
        <fullName evidence="3">WD_REPEATS_REGION domain-containing protein</fullName>
    </submittedName>
</protein>
<evidence type="ECO:0000313" key="1">
    <source>
        <dbReference type="EMBL" id="VDP68634.1"/>
    </source>
</evidence>
<organism evidence="3">
    <name type="scientific">Echinostoma caproni</name>
    <dbReference type="NCBI Taxonomy" id="27848"/>
    <lineage>
        <taxon>Eukaryota</taxon>
        <taxon>Metazoa</taxon>
        <taxon>Spiralia</taxon>
        <taxon>Lophotrochozoa</taxon>
        <taxon>Platyhelminthes</taxon>
        <taxon>Trematoda</taxon>
        <taxon>Digenea</taxon>
        <taxon>Plagiorchiida</taxon>
        <taxon>Echinostomata</taxon>
        <taxon>Echinostomatoidea</taxon>
        <taxon>Echinostomatidae</taxon>
        <taxon>Echinostoma</taxon>
    </lineage>
</organism>
<dbReference type="EMBL" id="UZAN01040154">
    <property type="protein sequence ID" value="VDP68634.1"/>
    <property type="molecule type" value="Genomic_DNA"/>
</dbReference>
<dbReference type="AlphaFoldDB" id="A0A183A891"/>
<gene>
    <name evidence="1" type="ORF">ECPE_LOCUS3176</name>
</gene>
<dbReference type="WBParaSite" id="ECPE_0000317901-mRNA-1">
    <property type="protein sequence ID" value="ECPE_0000317901-mRNA-1"/>
    <property type="gene ID" value="ECPE_0000317901"/>
</dbReference>
<accession>A0A183A891</accession>
<name>A0A183A891_9TREM</name>
<dbReference type="Proteomes" id="UP000272942">
    <property type="component" value="Unassembled WGS sequence"/>
</dbReference>
<sequence>MKPHKKFNIILGTENGLTVTPARASKVIEVTHVFSLGDGVYSAEIGANSICLHDTNTLCYIEMGEMSTYCEF</sequence>
<keyword evidence="2" id="KW-1185">Reference proteome</keyword>
<reference evidence="1 2" key="2">
    <citation type="submission" date="2018-11" db="EMBL/GenBank/DDBJ databases">
        <authorList>
            <consortium name="Pathogen Informatics"/>
        </authorList>
    </citation>
    <scope>NUCLEOTIDE SEQUENCE [LARGE SCALE GENOMIC DNA]</scope>
    <source>
        <strain evidence="1 2">Egypt</strain>
    </source>
</reference>
<evidence type="ECO:0000313" key="2">
    <source>
        <dbReference type="Proteomes" id="UP000272942"/>
    </source>
</evidence>